<feature type="domain" description="Aminotransferase class I/classII large" evidence="6">
    <location>
        <begin position="42"/>
        <end position="384"/>
    </location>
</feature>
<dbReference type="OrthoDB" id="3224382at2"/>
<dbReference type="Proteomes" id="UP000231259">
    <property type="component" value="Unassembled WGS sequence"/>
</dbReference>
<dbReference type="NCBIfam" id="TIGR04350">
    <property type="entry name" value="C_S_lyase_PatB"/>
    <property type="match status" value="1"/>
</dbReference>
<dbReference type="SUPFAM" id="SSF53383">
    <property type="entry name" value="PLP-dependent transferases"/>
    <property type="match status" value="1"/>
</dbReference>
<evidence type="ECO:0000256" key="5">
    <source>
        <dbReference type="ARBA" id="ARBA00037974"/>
    </source>
</evidence>
<dbReference type="GO" id="GO:0047804">
    <property type="term" value="F:cysteine-S-conjugate beta-lyase activity"/>
    <property type="evidence" value="ECO:0007669"/>
    <property type="project" value="UniProtKB-EC"/>
</dbReference>
<dbReference type="AlphaFoldDB" id="A0A2G8RJN1"/>
<dbReference type="EMBL" id="AWWI01000027">
    <property type="protein sequence ID" value="PIL21703.1"/>
    <property type="molecule type" value="Genomic_DNA"/>
</dbReference>
<dbReference type="RefSeq" id="WP_099909595.1">
    <property type="nucleotide sequence ID" value="NZ_AWWI01000027.1"/>
</dbReference>
<accession>A0A2G8RJN1</accession>
<dbReference type="EC" id="4.4.1.13" evidence="2"/>
<reference evidence="7 8" key="1">
    <citation type="submission" date="2013-09" db="EMBL/GenBank/DDBJ databases">
        <title>Genome sequencing of Phaeobacter antarcticus sp. nov. SM1211.</title>
        <authorList>
            <person name="Zhang X.-Y."/>
            <person name="Liu C."/>
            <person name="Chen X.-L."/>
            <person name="Xie B.-B."/>
            <person name="Qin Q.-L."/>
            <person name="Rong J.-C."/>
            <person name="Zhang Y.-Z."/>
        </authorList>
    </citation>
    <scope>NUCLEOTIDE SEQUENCE [LARGE SCALE GENOMIC DNA]</scope>
    <source>
        <strain evidence="7 8">SM1211</strain>
    </source>
</reference>
<comment type="similarity">
    <text evidence="5">Belongs to the class-II pyridoxal-phosphate-dependent aminotransferase family. MalY/PatB cystathionine beta-lyase subfamily.</text>
</comment>
<name>A0A2G8RJN1_9RHOB</name>
<evidence type="ECO:0000259" key="6">
    <source>
        <dbReference type="Pfam" id="PF00155"/>
    </source>
</evidence>
<dbReference type="Gene3D" id="3.40.640.10">
    <property type="entry name" value="Type I PLP-dependent aspartate aminotransferase-like (Major domain)"/>
    <property type="match status" value="1"/>
</dbReference>
<dbReference type="InterPro" id="IPR015421">
    <property type="entry name" value="PyrdxlP-dep_Trfase_major"/>
</dbReference>
<dbReference type="InterPro" id="IPR027619">
    <property type="entry name" value="C-S_lyase_PatB-like"/>
</dbReference>
<evidence type="ECO:0000256" key="2">
    <source>
        <dbReference type="ARBA" id="ARBA00012224"/>
    </source>
</evidence>
<organism evidence="7 8">
    <name type="scientific">Puniceibacterium antarcticum</name>
    <dbReference type="NCBI Taxonomy" id="1206336"/>
    <lineage>
        <taxon>Bacteria</taxon>
        <taxon>Pseudomonadati</taxon>
        <taxon>Pseudomonadota</taxon>
        <taxon>Alphaproteobacteria</taxon>
        <taxon>Rhodobacterales</taxon>
        <taxon>Paracoccaceae</taxon>
        <taxon>Puniceibacterium</taxon>
    </lineage>
</organism>
<evidence type="ECO:0000256" key="3">
    <source>
        <dbReference type="ARBA" id="ARBA00022898"/>
    </source>
</evidence>
<dbReference type="InterPro" id="IPR015422">
    <property type="entry name" value="PyrdxlP-dep_Trfase_small"/>
</dbReference>
<comment type="cofactor">
    <cofactor evidence="1">
        <name>pyridoxal 5'-phosphate</name>
        <dbReference type="ChEBI" id="CHEBI:597326"/>
    </cofactor>
</comment>
<evidence type="ECO:0000313" key="7">
    <source>
        <dbReference type="EMBL" id="PIL21703.1"/>
    </source>
</evidence>
<dbReference type="CDD" id="cd00609">
    <property type="entry name" value="AAT_like"/>
    <property type="match status" value="1"/>
</dbReference>
<gene>
    <name evidence="7" type="ORF">P775_03310</name>
</gene>
<evidence type="ECO:0000256" key="1">
    <source>
        <dbReference type="ARBA" id="ARBA00001933"/>
    </source>
</evidence>
<protein>
    <recommendedName>
        <fullName evidence="2">cysteine-S-conjugate beta-lyase</fullName>
        <ecNumber evidence="2">4.4.1.13</ecNumber>
    </recommendedName>
</protein>
<proteinExistence type="inferred from homology"/>
<keyword evidence="3" id="KW-0663">Pyridoxal phosphate</keyword>
<dbReference type="PANTHER" id="PTHR43525:SF1">
    <property type="entry name" value="PROTEIN MALY"/>
    <property type="match status" value="1"/>
</dbReference>
<dbReference type="GO" id="GO:0030170">
    <property type="term" value="F:pyridoxal phosphate binding"/>
    <property type="evidence" value="ECO:0007669"/>
    <property type="project" value="InterPro"/>
</dbReference>
<keyword evidence="4" id="KW-0456">Lyase</keyword>
<dbReference type="InterPro" id="IPR051798">
    <property type="entry name" value="Class-II_PLP-Dep_Aminotrans"/>
</dbReference>
<dbReference type="InterPro" id="IPR004839">
    <property type="entry name" value="Aminotransferase_I/II_large"/>
</dbReference>
<dbReference type="Pfam" id="PF00155">
    <property type="entry name" value="Aminotran_1_2"/>
    <property type="match status" value="1"/>
</dbReference>
<dbReference type="Gene3D" id="3.90.1150.10">
    <property type="entry name" value="Aspartate Aminotransferase, domain 1"/>
    <property type="match status" value="1"/>
</dbReference>
<keyword evidence="8" id="KW-1185">Reference proteome</keyword>
<sequence>MTFNFDQNIDRRGSHCSKWDSMEKLYGVSPDDGLAMWTADSDYPTAPCVLDALRAAADHGIFGYTNTFPDYLNAVQWWMQTRHSWQIDTDWILTTQGLGNAIALSLDVWSNPGDGVVVFSPVYHEFRHKTERAGRRLTECPLKLEGDTYVVDLDDAQSRLKGDEKILIWCSPQNPTGRVWTADELRAVADFATRNDLLLISDEIHHDLIYPGQTFVPMHVAAPEAQDRMVILTAASKTFNIAGQRTGNMIIPDAKLRAAMNKRLTVLDYKPAALSLMMITAAYSPDGAAWVDAQIDHLIGNRAVFDAAINAIPGVRSLPLQGTYLAWVDFSGTGMSFEEFDTRIRKSARIAPSAGPSFGAGGESFERFNLAMSRAQIVEAGERLQKAFADLQ</sequence>
<dbReference type="PANTHER" id="PTHR43525">
    <property type="entry name" value="PROTEIN MALY"/>
    <property type="match status" value="1"/>
</dbReference>
<evidence type="ECO:0000313" key="8">
    <source>
        <dbReference type="Proteomes" id="UP000231259"/>
    </source>
</evidence>
<dbReference type="InterPro" id="IPR015424">
    <property type="entry name" value="PyrdxlP-dep_Trfase"/>
</dbReference>
<comment type="caution">
    <text evidence="7">The sequence shown here is derived from an EMBL/GenBank/DDBJ whole genome shotgun (WGS) entry which is preliminary data.</text>
</comment>
<evidence type="ECO:0000256" key="4">
    <source>
        <dbReference type="ARBA" id="ARBA00023239"/>
    </source>
</evidence>